<evidence type="ECO:0000313" key="1">
    <source>
        <dbReference type="EMBL" id="KAA5315388.1"/>
    </source>
</evidence>
<evidence type="ECO:0000313" key="2">
    <source>
        <dbReference type="Proteomes" id="UP000481700"/>
    </source>
</evidence>
<reference evidence="1 2" key="1">
    <citation type="journal article" date="2019" name="Nat. Med.">
        <title>A library of human gut bacterial isolates paired with longitudinal multiomics data enables mechanistic microbiome research.</title>
        <authorList>
            <person name="Poyet M."/>
            <person name="Groussin M."/>
            <person name="Gibbons S.M."/>
            <person name="Avila-Pacheco J."/>
            <person name="Jiang X."/>
            <person name="Kearney S.M."/>
            <person name="Perrotta A.R."/>
            <person name="Berdy B."/>
            <person name="Zhao S."/>
            <person name="Lieberman T.D."/>
            <person name="Swanson P.K."/>
            <person name="Smith M."/>
            <person name="Roesemann S."/>
            <person name="Alexander J.E."/>
            <person name="Rich S.A."/>
            <person name="Livny J."/>
            <person name="Vlamakis H."/>
            <person name="Clish C."/>
            <person name="Bullock K."/>
            <person name="Deik A."/>
            <person name="Scott J."/>
            <person name="Pierce K.A."/>
            <person name="Xavier R.J."/>
            <person name="Alm E.J."/>
        </authorList>
    </citation>
    <scope>NUCLEOTIDE SEQUENCE [LARGE SCALE GENOMIC DNA]</scope>
    <source>
        <strain evidence="1 2">BIOML-A25</strain>
    </source>
</reference>
<dbReference type="EMBL" id="VVZV01000029">
    <property type="protein sequence ID" value="KAA5315388.1"/>
    <property type="molecule type" value="Genomic_DNA"/>
</dbReference>
<gene>
    <name evidence="1" type="ORF">F2Z07_19630</name>
</gene>
<accession>A0A6L3IMQ5</accession>
<organism evidence="1 2">
    <name type="scientific">Phocaeicola dorei</name>
    <dbReference type="NCBI Taxonomy" id="357276"/>
    <lineage>
        <taxon>Bacteria</taxon>
        <taxon>Pseudomonadati</taxon>
        <taxon>Bacteroidota</taxon>
        <taxon>Bacteroidia</taxon>
        <taxon>Bacteroidales</taxon>
        <taxon>Bacteroidaceae</taxon>
        <taxon>Phocaeicola</taxon>
    </lineage>
</organism>
<comment type="caution">
    <text evidence="1">The sequence shown here is derived from an EMBL/GenBank/DDBJ whole genome shotgun (WGS) entry which is preliminary data.</text>
</comment>
<name>A0A6L3IMQ5_9BACT</name>
<dbReference type="RefSeq" id="WP_149917525.1">
    <property type="nucleotide sequence ID" value="NZ_VVZC01000293.1"/>
</dbReference>
<dbReference type="AlphaFoldDB" id="A0A6L3IMQ5"/>
<dbReference type="Proteomes" id="UP000481700">
    <property type="component" value="Unassembled WGS sequence"/>
</dbReference>
<proteinExistence type="predicted"/>
<sequence>MMNKIDYIRTREKLIQEIQIKEVKYTGSTVEEIPASILVFPRVIIYESACSDDATYIFLVKERMECVLAFIIAEYFSSDAIRKRADFEKNLREYNFLFKHIIAKDITENEWVETINFYTNKRIIEVLEKEESYCLTSAIRNFLNTPLTDELKNLMHSCLPFVTIQKRGDKWNELCFPAFDNDKRYIEVESAHSPIRVWYNFKIQENGYSHFIKQSCLIKLCSYNNRYSQSDIMFISKMISKRKDEYMSPC</sequence>
<protein>
    <submittedName>
        <fullName evidence="1">Uncharacterized protein</fullName>
    </submittedName>
</protein>